<dbReference type="Ensembl" id="ENSMSIT00000046269.1">
    <property type="protein sequence ID" value="ENSMSIP00000036711.1"/>
    <property type="gene ID" value="ENSMSIG00000030566.1"/>
</dbReference>
<accession>A0A8C6IH03</accession>
<dbReference type="GeneTree" id="ENSGT00900000143883"/>
<dbReference type="AlphaFoldDB" id="A0A8C6IH03"/>
<keyword evidence="2" id="KW-1185">Reference proteome</keyword>
<sequence length="106" mass="12033">GLLPYSHLIKDIGHKTWDGCEPSSGCWELNSGPLEEQSVFLTSEPPLQPALLHFEHQHLLCSQASSPVSLEVEFYKLLICLDKQYKNSFSKSLKLTRFTKFLLLQA</sequence>
<evidence type="ECO:0000313" key="2">
    <source>
        <dbReference type="Proteomes" id="UP000694415"/>
    </source>
</evidence>
<dbReference type="Proteomes" id="UP000694415">
    <property type="component" value="Unplaced"/>
</dbReference>
<reference evidence="1" key="2">
    <citation type="submission" date="2025-09" db="UniProtKB">
        <authorList>
            <consortium name="Ensembl"/>
        </authorList>
    </citation>
    <scope>IDENTIFICATION</scope>
</reference>
<proteinExistence type="predicted"/>
<organism evidence="1 2">
    <name type="scientific">Mus spicilegus</name>
    <name type="common">Mound-building mouse</name>
    <dbReference type="NCBI Taxonomy" id="10103"/>
    <lineage>
        <taxon>Eukaryota</taxon>
        <taxon>Metazoa</taxon>
        <taxon>Chordata</taxon>
        <taxon>Craniata</taxon>
        <taxon>Vertebrata</taxon>
        <taxon>Euteleostomi</taxon>
        <taxon>Mammalia</taxon>
        <taxon>Eutheria</taxon>
        <taxon>Euarchontoglires</taxon>
        <taxon>Glires</taxon>
        <taxon>Rodentia</taxon>
        <taxon>Myomorpha</taxon>
        <taxon>Muroidea</taxon>
        <taxon>Muridae</taxon>
        <taxon>Murinae</taxon>
        <taxon>Mus</taxon>
        <taxon>Mus</taxon>
    </lineage>
</organism>
<protein>
    <submittedName>
        <fullName evidence="1">Uncharacterized protein</fullName>
    </submittedName>
</protein>
<reference evidence="1" key="1">
    <citation type="submission" date="2025-08" db="UniProtKB">
        <authorList>
            <consortium name="Ensembl"/>
        </authorList>
    </citation>
    <scope>IDENTIFICATION</scope>
</reference>
<evidence type="ECO:0000313" key="1">
    <source>
        <dbReference type="Ensembl" id="ENSMSIP00000036711.1"/>
    </source>
</evidence>
<name>A0A8C6IH03_MUSSI</name>